<name>A0A643BVN3_BALPH</name>
<accession>A0A643BVN3</accession>
<feature type="non-terminal residue" evidence="3">
    <location>
        <position position="1"/>
    </location>
</feature>
<dbReference type="AlphaFoldDB" id="A0A643BVN3"/>
<dbReference type="OrthoDB" id="9682184at2759"/>
<feature type="region of interest" description="Disordered" evidence="1">
    <location>
        <begin position="132"/>
        <end position="155"/>
    </location>
</feature>
<reference evidence="3 4" key="1">
    <citation type="journal article" date="2019" name="PLoS ONE">
        <title>Genomic analyses reveal an absence of contemporary introgressive admixture between fin whales and blue whales, despite known hybrids.</title>
        <authorList>
            <person name="Westbury M.V."/>
            <person name="Petersen B."/>
            <person name="Lorenzen E.D."/>
        </authorList>
    </citation>
    <scope>NUCLEOTIDE SEQUENCE [LARGE SCALE GENOMIC DNA]</scope>
    <source>
        <strain evidence="3">FinWhale-01</strain>
    </source>
</reference>
<evidence type="ECO:0000256" key="1">
    <source>
        <dbReference type="SAM" id="MobiDB-lite"/>
    </source>
</evidence>
<keyword evidence="4" id="KW-1185">Reference proteome</keyword>
<feature type="signal peptide" evidence="2">
    <location>
        <begin position="1"/>
        <end position="20"/>
    </location>
</feature>
<evidence type="ECO:0000313" key="3">
    <source>
        <dbReference type="EMBL" id="KAB0391964.1"/>
    </source>
</evidence>
<sequence>PLSCILYPLGVLLLVTETGGDTPKVVGHYIKCVSLSRLFPACFPSPFLGQGLVTPRKEPSSLGSAGTMEVNKTAGAQLAGGADVDNGRSALQEAFPRLDPPPPTTRKRTPRALKTTQDMLISSQPVLSSLEYGTELSPGQPQDSPPTAQPSPADASQPEAIMEMVDRGEALPNGEVSLSVPDLIHKDNQDEPKLKVTECRRASSPGLIERNGLKLSLSPISLAESLEDGSPPPRARTSSLDIEGPHPDLLSFDGPVMLFSCGPETLSGGDPNPGGLCSKKRTCLFLSKVAGSPGEGWE</sequence>
<keyword evidence="2" id="KW-0732">Signal</keyword>
<feature type="region of interest" description="Disordered" evidence="1">
    <location>
        <begin position="223"/>
        <end position="242"/>
    </location>
</feature>
<dbReference type="InterPro" id="IPR027851">
    <property type="entry name" value="DUF4628"/>
</dbReference>
<feature type="region of interest" description="Disordered" evidence="1">
    <location>
        <begin position="93"/>
        <end position="120"/>
    </location>
</feature>
<protein>
    <submittedName>
        <fullName evidence="3">Uncharacterized protein</fullName>
    </submittedName>
</protein>
<dbReference type="Pfam" id="PF15429">
    <property type="entry name" value="DUF4628"/>
    <property type="match status" value="1"/>
</dbReference>
<dbReference type="EMBL" id="SGJD01004114">
    <property type="protein sequence ID" value="KAB0391964.1"/>
    <property type="molecule type" value="Genomic_DNA"/>
</dbReference>
<evidence type="ECO:0000256" key="2">
    <source>
        <dbReference type="SAM" id="SignalP"/>
    </source>
</evidence>
<dbReference type="Proteomes" id="UP000437017">
    <property type="component" value="Unassembled WGS sequence"/>
</dbReference>
<feature type="chain" id="PRO_5024903752" evidence="2">
    <location>
        <begin position="21"/>
        <end position="298"/>
    </location>
</feature>
<organism evidence="3 4">
    <name type="scientific">Balaenoptera physalus</name>
    <name type="common">Fin whale</name>
    <name type="synonym">Balaena physalus</name>
    <dbReference type="NCBI Taxonomy" id="9770"/>
    <lineage>
        <taxon>Eukaryota</taxon>
        <taxon>Metazoa</taxon>
        <taxon>Chordata</taxon>
        <taxon>Craniata</taxon>
        <taxon>Vertebrata</taxon>
        <taxon>Euteleostomi</taxon>
        <taxon>Mammalia</taxon>
        <taxon>Eutheria</taxon>
        <taxon>Laurasiatheria</taxon>
        <taxon>Artiodactyla</taxon>
        <taxon>Whippomorpha</taxon>
        <taxon>Cetacea</taxon>
        <taxon>Mysticeti</taxon>
        <taxon>Balaenopteridae</taxon>
        <taxon>Balaenoptera</taxon>
    </lineage>
</organism>
<comment type="caution">
    <text evidence="3">The sequence shown here is derived from an EMBL/GenBank/DDBJ whole genome shotgun (WGS) entry which is preliminary data.</text>
</comment>
<proteinExistence type="predicted"/>
<gene>
    <name evidence="3" type="ORF">E2I00_014548</name>
</gene>
<evidence type="ECO:0000313" key="4">
    <source>
        <dbReference type="Proteomes" id="UP000437017"/>
    </source>
</evidence>